<dbReference type="PANTHER" id="PTHR10024">
    <property type="entry name" value="SYNAPTOTAGMIN"/>
    <property type="match status" value="1"/>
</dbReference>
<sequence length="427" mass="48295">MRLAGMKFRPRRAAEPSEPEPEPEPEPAPAPPHAHHPGHNFMNMKNKFMNELGRLPVPMWAVGAIVVVVLALVGCLTFCIYRKCVGKKKKPKKVRERKGGRRRKGGGEGEGDGEKEDGDKKEGEGEEERENLGKLEFSLDYNFTDSQLIVGILQAQDLAAMDMGGTSDPYVKVYMLPDKKKKFETKVQRKNLCPVFNETFTFKVRVKSMWLSGFPQRSIPYAELGGQTLVMQVYDFDRFSKHDVIGEIKIPMNSIDLGQPLNEWRDLESGEKEEQEKLGDICISLRYVPTAGKLTVNVMEAKNLKKMDVGGLSDPFVKVVLQHNGKRIKKKKTTVKKNTLNPYFNESFSFEVPFEQIQKMQVLITVYDYDKLGSNDAIGKTFIGYGASGVGLRHWSDMLANPRRPVAQWHTLQPEEEVDAILKGPHR</sequence>
<keyword evidence="7" id="KW-0677">Repeat</keyword>
<dbReference type="GO" id="GO:0030672">
    <property type="term" value="C:synaptic vesicle membrane"/>
    <property type="evidence" value="ECO:0007669"/>
    <property type="project" value="UniProtKB-SubCell"/>
</dbReference>
<dbReference type="InterPro" id="IPR035892">
    <property type="entry name" value="C2_domain_sf"/>
</dbReference>
<evidence type="ECO:0000256" key="12">
    <source>
        <dbReference type="ARBA" id="ARBA00023329"/>
    </source>
</evidence>
<dbReference type="GO" id="GO:0030424">
    <property type="term" value="C:axon"/>
    <property type="evidence" value="ECO:0007669"/>
    <property type="project" value="TreeGrafter"/>
</dbReference>
<keyword evidence="17" id="KW-1185">Reference proteome</keyword>
<dbReference type="SMART" id="SM00239">
    <property type="entry name" value="C2"/>
    <property type="match status" value="2"/>
</dbReference>
<name>A0A8T3CL40_9TELE</name>
<feature type="region of interest" description="Disordered" evidence="13">
    <location>
        <begin position="1"/>
        <end position="42"/>
    </location>
</feature>
<evidence type="ECO:0000256" key="14">
    <source>
        <dbReference type="SAM" id="Phobius"/>
    </source>
</evidence>
<accession>A0A8T3CL40</accession>
<evidence type="ECO:0000256" key="11">
    <source>
        <dbReference type="ARBA" id="ARBA00023136"/>
    </source>
</evidence>
<feature type="domain" description="C2" evidence="15">
    <location>
        <begin position="277"/>
        <end position="410"/>
    </location>
</feature>
<dbReference type="GO" id="GO:0048488">
    <property type="term" value="P:synaptic vesicle endocytosis"/>
    <property type="evidence" value="ECO:0007669"/>
    <property type="project" value="TreeGrafter"/>
</dbReference>
<dbReference type="Gene3D" id="2.60.40.150">
    <property type="entry name" value="C2 domain"/>
    <property type="match status" value="2"/>
</dbReference>
<dbReference type="GO" id="GO:0048791">
    <property type="term" value="P:calcium ion-regulated exocytosis of neurotransmitter"/>
    <property type="evidence" value="ECO:0007669"/>
    <property type="project" value="TreeGrafter"/>
</dbReference>
<protein>
    <recommendedName>
        <fullName evidence="15">C2 domain-containing protein</fullName>
    </recommendedName>
</protein>
<evidence type="ECO:0000256" key="2">
    <source>
        <dbReference type="ARBA" id="ARBA00004254"/>
    </source>
</evidence>
<keyword evidence="12" id="KW-0968">Cytoplasmic vesicle</keyword>
<dbReference type="SUPFAM" id="SSF49562">
    <property type="entry name" value="C2 domain (Calcium/lipid-binding domain, CaLB)"/>
    <property type="match status" value="2"/>
</dbReference>
<evidence type="ECO:0000256" key="4">
    <source>
        <dbReference type="ARBA" id="ARBA00006996"/>
    </source>
</evidence>
<dbReference type="FunFam" id="2.60.40.150:FF:000007">
    <property type="entry name" value="Synaptotagmin 1"/>
    <property type="match status" value="1"/>
</dbReference>
<keyword evidence="9 14" id="KW-1133">Transmembrane helix</keyword>
<dbReference type="GO" id="GO:0005886">
    <property type="term" value="C:plasma membrane"/>
    <property type="evidence" value="ECO:0007669"/>
    <property type="project" value="TreeGrafter"/>
</dbReference>
<dbReference type="InterPro" id="IPR001565">
    <property type="entry name" value="Synaptotagmin"/>
</dbReference>
<comment type="similarity">
    <text evidence="4">Belongs to the synaptotagmin family.</text>
</comment>
<feature type="compositionally biased region" description="Basic residues" evidence="13">
    <location>
        <begin position="91"/>
        <end position="104"/>
    </location>
</feature>
<dbReference type="PRINTS" id="PR00399">
    <property type="entry name" value="SYNAPTOTAGMN"/>
</dbReference>
<dbReference type="InterPro" id="IPR000008">
    <property type="entry name" value="C2_dom"/>
</dbReference>
<dbReference type="AlphaFoldDB" id="A0A8T3CL40"/>
<keyword evidence="11 14" id="KW-0472">Membrane</keyword>
<feature type="region of interest" description="Disordered" evidence="13">
    <location>
        <begin position="91"/>
        <end position="130"/>
    </location>
</feature>
<dbReference type="Proteomes" id="UP000829720">
    <property type="component" value="Unassembled WGS sequence"/>
</dbReference>
<evidence type="ECO:0000256" key="13">
    <source>
        <dbReference type="SAM" id="MobiDB-lite"/>
    </source>
</evidence>
<dbReference type="CDD" id="cd08402">
    <property type="entry name" value="C2B_Synaptotagmin-1"/>
    <property type="match status" value="1"/>
</dbReference>
<dbReference type="GO" id="GO:0042584">
    <property type="term" value="C:chromaffin granule membrane"/>
    <property type="evidence" value="ECO:0007669"/>
    <property type="project" value="UniProtKB-SubCell"/>
</dbReference>
<dbReference type="OrthoDB" id="67700at2759"/>
<keyword evidence="6" id="KW-0479">Metal-binding</keyword>
<evidence type="ECO:0000256" key="8">
    <source>
        <dbReference type="ARBA" id="ARBA00022837"/>
    </source>
</evidence>
<evidence type="ECO:0000256" key="10">
    <source>
        <dbReference type="ARBA" id="ARBA00023018"/>
    </source>
</evidence>
<dbReference type="GO" id="GO:0031045">
    <property type="term" value="C:dense core granule"/>
    <property type="evidence" value="ECO:0007669"/>
    <property type="project" value="TreeGrafter"/>
</dbReference>
<dbReference type="PANTHER" id="PTHR10024:SF217">
    <property type="entry name" value="SYNAPTOTAGMIN V"/>
    <property type="match status" value="1"/>
</dbReference>
<evidence type="ECO:0000256" key="3">
    <source>
        <dbReference type="ARBA" id="ARBA00004349"/>
    </source>
</evidence>
<dbReference type="GO" id="GO:0005509">
    <property type="term" value="F:calcium ion binding"/>
    <property type="evidence" value="ECO:0007669"/>
    <property type="project" value="TreeGrafter"/>
</dbReference>
<dbReference type="PRINTS" id="PR00360">
    <property type="entry name" value="C2DOMAIN"/>
</dbReference>
<evidence type="ECO:0000256" key="7">
    <source>
        <dbReference type="ARBA" id="ARBA00022737"/>
    </source>
</evidence>
<comment type="cofactor">
    <cofactor evidence="1">
        <name>Ca(2+)</name>
        <dbReference type="ChEBI" id="CHEBI:29108"/>
    </cofactor>
</comment>
<dbReference type="GO" id="GO:0000149">
    <property type="term" value="F:SNARE binding"/>
    <property type="evidence" value="ECO:0007669"/>
    <property type="project" value="TreeGrafter"/>
</dbReference>
<comment type="caution">
    <text evidence="16">The sequence shown here is derived from an EMBL/GenBank/DDBJ whole genome shotgun (WGS) entry which is preliminary data.</text>
</comment>
<organism evidence="16 17">
    <name type="scientific">Albula goreensis</name>
    <dbReference type="NCBI Taxonomy" id="1534307"/>
    <lineage>
        <taxon>Eukaryota</taxon>
        <taxon>Metazoa</taxon>
        <taxon>Chordata</taxon>
        <taxon>Craniata</taxon>
        <taxon>Vertebrata</taxon>
        <taxon>Euteleostomi</taxon>
        <taxon>Actinopterygii</taxon>
        <taxon>Neopterygii</taxon>
        <taxon>Teleostei</taxon>
        <taxon>Albuliformes</taxon>
        <taxon>Albulidae</taxon>
        <taxon>Albula</taxon>
    </lineage>
</organism>
<feature type="domain" description="C2" evidence="15">
    <location>
        <begin position="131"/>
        <end position="265"/>
    </location>
</feature>
<dbReference type="FunFam" id="2.60.40.150:FF:000016">
    <property type="entry name" value="Synaptotagmin 1"/>
    <property type="match status" value="1"/>
</dbReference>
<evidence type="ECO:0000256" key="5">
    <source>
        <dbReference type="ARBA" id="ARBA00022692"/>
    </source>
</evidence>
<dbReference type="PROSITE" id="PS50004">
    <property type="entry name" value="C2"/>
    <property type="match status" value="2"/>
</dbReference>
<dbReference type="EMBL" id="JAERUA010000022">
    <property type="protein sequence ID" value="KAI1884681.1"/>
    <property type="molecule type" value="Genomic_DNA"/>
</dbReference>
<reference evidence="16" key="1">
    <citation type="submission" date="2021-01" db="EMBL/GenBank/DDBJ databases">
        <authorList>
            <person name="Zahm M."/>
            <person name="Roques C."/>
            <person name="Cabau C."/>
            <person name="Klopp C."/>
            <person name="Donnadieu C."/>
            <person name="Jouanno E."/>
            <person name="Lampietro C."/>
            <person name="Louis A."/>
            <person name="Herpin A."/>
            <person name="Echchiki A."/>
            <person name="Berthelot C."/>
            <person name="Parey E."/>
            <person name="Roest-Crollius H."/>
            <person name="Braasch I."/>
            <person name="Postlethwait J."/>
            <person name="Bobe J."/>
            <person name="Montfort J."/>
            <person name="Bouchez O."/>
            <person name="Begum T."/>
            <person name="Mejri S."/>
            <person name="Adams A."/>
            <person name="Chen W.-J."/>
            <person name="Guiguen Y."/>
        </authorList>
    </citation>
    <scope>NUCLEOTIDE SEQUENCE</scope>
    <source>
        <tissue evidence="16">Blood</tissue>
    </source>
</reference>
<evidence type="ECO:0000256" key="1">
    <source>
        <dbReference type="ARBA" id="ARBA00001913"/>
    </source>
</evidence>
<evidence type="ECO:0000256" key="9">
    <source>
        <dbReference type="ARBA" id="ARBA00022989"/>
    </source>
</evidence>
<evidence type="ECO:0000256" key="6">
    <source>
        <dbReference type="ARBA" id="ARBA00022723"/>
    </source>
</evidence>
<proteinExistence type="inferred from homology"/>
<dbReference type="Pfam" id="PF00168">
    <property type="entry name" value="C2"/>
    <property type="match status" value="2"/>
</dbReference>
<evidence type="ECO:0000259" key="15">
    <source>
        <dbReference type="PROSITE" id="PS50004"/>
    </source>
</evidence>
<evidence type="ECO:0000313" key="16">
    <source>
        <dbReference type="EMBL" id="KAI1884681.1"/>
    </source>
</evidence>
<comment type="subcellular location">
    <subcellularLocation>
        <location evidence="3">Cytoplasmic vesicle</location>
        <location evidence="3">Secretory vesicle</location>
        <location evidence="3">Chromaffin granule membrane</location>
        <topology evidence="3">Single-pass membrane protein</topology>
    </subcellularLocation>
    <subcellularLocation>
        <location evidence="2">Cytoplasmic vesicle</location>
        <location evidence="2">Secretory vesicle</location>
        <location evidence="2">Synaptic vesicle membrane</location>
        <topology evidence="2">Single-pass membrane protein</topology>
    </subcellularLocation>
</comment>
<evidence type="ECO:0000313" key="17">
    <source>
        <dbReference type="Proteomes" id="UP000829720"/>
    </source>
</evidence>
<keyword evidence="8" id="KW-0106">Calcium</keyword>
<keyword evidence="5 14" id="KW-0812">Transmembrane</keyword>
<gene>
    <name evidence="16" type="ORF">AGOR_G00228920</name>
</gene>
<dbReference type="GO" id="GO:0030276">
    <property type="term" value="F:clathrin binding"/>
    <property type="evidence" value="ECO:0007669"/>
    <property type="project" value="TreeGrafter"/>
</dbReference>
<dbReference type="GO" id="GO:0001786">
    <property type="term" value="F:phosphatidylserine binding"/>
    <property type="evidence" value="ECO:0007669"/>
    <property type="project" value="TreeGrafter"/>
</dbReference>
<dbReference type="GO" id="GO:0005544">
    <property type="term" value="F:calcium-dependent phospholipid binding"/>
    <property type="evidence" value="ECO:0007669"/>
    <property type="project" value="TreeGrafter"/>
</dbReference>
<dbReference type="CDD" id="cd08385">
    <property type="entry name" value="C2A_Synaptotagmin-1-5-6-9-10"/>
    <property type="match status" value="1"/>
</dbReference>
<keyword evidence="10" id="KW-0770">Synapse</keyword>
<feature type="transmembrane region" description="Helical" evidence="14">
    <location>
        <begin position="59"/>
        <end position="81"/>
    </location>
</feature>